<reference evidence="1 2" key="1">
    <citation type="journal article" date="2018" name="Mol. Plant">
        <title>The genome of Artemisia annua provides insight into the evolution of Asteraceae family and artemisinin biosynthesis.</title>
        <authorList>
            <person name="Shen Q."/>
            <person name="Zhang L."/>
            <person name="Liao Z."/>
            <person name="Wang S."/>
            <person name="Yan T."/>
            <person name="Shi P."/>
            <person name="Liu M."/>
            <person name="Fu X."/>
            <person name="Pan Q."/>
            <person name="Wang Y."/>
            <person name="Lv Z."/>
            <person name="Lu X."/>
            <person name="Zhang F."/>
            <person name="Jiang W."/>
            <person name="Ma Y."/>
            <person name="Chen M."/>
            <person name="Hao X."/>
            <person name="Li L."/>
            <person name="Tang Y."/>
            <person name="Lv G."/>
            <person name="Zhou Y."/>
            <person name="Sun X."/>
            <person name="Brodelius P.E."/>
            <person name="Rose J.K.C."/>
            <person name="Tang K."/>
        </authorList>
    </citation>
    <scope>NUCLEOTIDE SEQUENCE [LARGE SCALE GENOMIC DNA]</scope>
    <source>
        <strain evidence="2">cv. Huhao1</strain>
        <tissue evidence="1">Leaf</tissue>
    </source>
</reference>
<evidence type="ECO:0000313" key="1">
    <source>
        <dbReference type="EMBL" id="PWA78558.1"/>
    </source>
</evidence>
<dbReference type="Proteomes" id="UP000245207">
    <property type="component" value="Unassembled WGS sequence"/>
</dbReference>
<protein>
    <recommendedName>
        <fullName evidence="3">Helitron helicase-like domain-containing protein</fullName>
    </recommendedName>
</protein>
<keyword evidence="2" id="KW-1185">Reference proteome</keyword>
<proteinExistence type="predicted"/>
<evidence type="ECO:0008006" key="3">
    <source>
        <dbReference type="Google" id="ProtNLM"/>
    </source>
</evidence>
<accession>A0A2U1NYI6</accession>
<dbReference type="AlphaFoldDB" id="A0A2U1NYI6"/>
<organism evidence="1 2">
    <name type="scientific">Artemisia annua</name>
    <name type="common">Sweet wormwood</name>
    <dbReference type="NCBI Taxonomy" id="35608"/>
    <lineage>
        <taxon>Eukaryota</taxon>
        <taxon>Viridiplantae</taxon>
        <taxon>Streptophyta</taxon>
        <taxon>Embryophyta</taxon>
        <taxon>Tracheophyta</taxon>
        <taxon>Spermatophyta</taxon>
        <taxon>Magnoliopsida</taxon>
        <taxon>eudicotyledons</taxon>
        <taxon>Gunneridae</taxon>
        <taxon>Pentapetalae</taxon>
        <taxon>asterids</taxon>
        <taxon>campanulids</taxon>
        <taxon>Asterales</taxon>
        <taxon>Asteraceae</taxon>
        <taxon>Asteroideae</taxon>
        <taxon>Anthemideae</taxon>
        <taxon>Artemisiinae</taxon>
        <taxon>Artemisia</taxon>
    </lineage>
</organism>
<name>A0A2U1NYI6_ARTAN</name>
<dbReference type="EMBL" id="PKPP01001970">
    <property type="protein sequence ID" value="PWA78558.1"/>
    <property type="molecule type" value="Genomic_DNA"/>
</dbReference>
<comment type="caution">
    <text evidence="1">The sequence shown here is derived from an EMBL/GenBank/DDBJ whole genome shotgun (WGS) entry which is preliminary data.</text>
</comment>
<dbReference type="OrthoDB" id="2272314at2759"/>
<sequence length="338" mass="36508">MVGVRNPGIAVNMVAESATQFVNSADPNSLSSHVAGSTSGIQLGRDVFASAPAQVIAANGSVSTFAAAHVMSSSVHNVLPSAGYEGPSTTHGGARIEQDSSAVLMDIDFSGSGSADASANSLRVSARTLRRRRARSSYIPAGQRRTNFGTPYGIRGDGVPVQGPIAPPQRQGAPAEYKYFGRSDQSCQHCHAMFWLEERLTGLPVSAAPQQRLREDVVEGLIDFLNDNNALVHLFRTARDKLRDANIPNFQIRLFGVAGSNQYELPTADTIGAIVYEGGPECMTDYDIVIERHSREPESVNKLHPQYMSLQFPLLFIYGEEGTTEEDDYEDVLCTSIV</sequence>
<evidence type="ECO:0000313" key="2">
    <source>
        <dbReference type="Proteomes" id="UP000245207"/>
    </source>
</evidence>
<dbReference type="PANTHER" id="PTHR45786:SF74">
    <property type="entry name" value="ATP-DEPENDENT DNA HELICASE"/>
    <property type="match status" value="1"/>
</dbReference>
<gene>
    <name evidence="1" type="ORF">CTI12_AA213940</name>
</gene>
<dbReference type="PANTHER" id="PTHR45786">
    <property type="entry name" value="DNA BINDING PROTEIN-LIKE"/>
    <property type="match status" value="1"/>
</dbReference>